<proteinExistence type="predicted"/>
<organism evidence="1 2">
    <name type="scientific">Hymenobacter artigasi</name>
    <dbReference type="NCBI Taxonomy" id="2719616"/>
    <lineage>
        <taxon>Bacteria</taxon>
        <taxon>Pseudomonadati</taxon>
        <taxon>Bacteroidota</taxon>
        <taxon>Cytophagia</taxon>
        <taxon>Cytophagales</taxon>
        <taxon>Hymenobacteraceae</taxon>
        <taxon>Hymenobacter</taxon>
    </lineage>
</organism>
<dbReference type="RefSeq" id="WP_168672218.1">
    <property type="nucleotide sequence ID" value="NZ_JBHSRZ010000003.1"/>
</dbReference>
<evidence type="ECO:0000313" key="1">
    <source>
        <dbReference type="EMBL" id="NKI88607.1"/>
    </source>
</evidence>
<dbReference type="EMBL" id="JAAVTK010000002">
    <property type="protein sequence ID" value="NKI88607.1"/>
    <property type="molecule type" value="Genomic_DNA"/>
</dbReference>
<evidence type="ECO:0008006" key="3">
    <source>
        <dbReference type="Google" id="ProtNLM"/>
    </source>
</evidence>
<gene>
    <name evidence="1" type="ORF">HBN54_001194</name>
</gene>
<sequence>MPFNIIYRIQEQVYYLMQLRAIVDTPGISIDYDIENQWLYVDWKGVHDPDSSWAACGLMLTSLQECPCSKILNDNSNIIHPTMQLSARSLEWLAHMHAAGLRHLAWVMPQKLHSRRTTEGVVLEIEAPTVCTFDDVATAYMWLQRQ</sequence>
<reference evidence="1 2" key="1">
    <citation type="submission" date="2020-03" db="EMBL/GenBank/DDBJ databases">
        <title>Genomic Encyclopedia of Type Strains, Phase IV (KMG-V): Genome sequencing to study the core and pangenomes of soil and plant-associated prokaryotes.</title>
        <authorList>
            <person name="Whitman W."/>
        </authorList>
    </citation>
    <scope>NUCLEOTIDE SEQUENCE [LARGE SCALE GENOMIC DNA]</scope>
    <source>
        <strain evidence="1 2">1B</strain>
    </source>
</reference>
<evidence type="ECO:0000313" key="2">
    <source>
        <dbReference type="Proteomes" id="UP000717634"/>
    </source>
</evidence>
<dbReference type="Proteomes" id="UP000717634">
    <property type="component" value="Unassembled WGS sequence"/>
</dbReference>
<protein>
    <recommendedName>
        <fullName evidence="3">STAS/SEC14 domain-containing protein</fullName>
    </recommendedName>
</protein>
<accession>A0ABX1HHI5</accession>
<keyword evidence="2" id="KW-1185">Reference proteome</keyword>
<name>A0ABX1HHI5_9BACT</name>
<comment type="caution">
    <text evidence="1">The sequence shown here is derived from an EMBL/GenBank/DDBJ whole genome shotgun (WGS) entry which is preliminary data.</text>
</comment>